<dbReference type="Pfam" id="PF08923">
    <property type="entry name" value="MAPKK1_Int"/>
    <property type="match status" value="1"/>
</dbReference>
<dbReference type="Gene3D" id="3.30.450.30">
    <property type="entry name" value="Dynein light chain 2a, cytoplasmic"/>
    <property type="match status" value="1"/>
</dbReference>
<evidence type="ECO:0000256" key="1">
    <source>
        <dbReference type="ARBA" id="ARBA00005356"/>
    </source>
</evidence>
<dbReference type="SUPFAM" id="SSF103196">
    <property type="entry name" value="Roadblock/LC7 domain"/>
    <property type="match status" value="1"/>
</dbReference>
<comment type="similarity">
    <text evidence="1">Belongs to the LAMTOR3 family.</text>
</comment>
<dbReference type="GO" id="GO:0032008">
    <property type="term" value="P:positive regulation of TOR signaling"/>
    <property type="evidence" value="ECO:0007669"/>
    <property type="project" value="TreeGrafter"/>
</dbReference>
<dbReference type="GO" id="GO:0071230">
    <property type="term" value="P:cellular response to amino acid stimulus"/>
    <property type="evidence" value="ECO:0007669"/>
    <property type="project" value="TreeGrafter"/>
</dbReference>
<dbReference type="GO" id="GO:0071986">
    <property type="term" value="C:Ragulator complex"/>
    <property type="evidence" value="ECO:0007669"/>
    <property type="project" value="TreeGrafter"/>
</dbReference>
<protein>
    <submittedName>
        <fullName evidence="2">Uncharacterized protein</fullName>
    </submittedName>
</protein>
<dbReference type="InterPro" id="IPR015019">
    <property type="entry name" value="LAMTOR3"/>
</dbReference>
<dbReference type="PANTHER" id="PTHR13378:SF1">
    <property type="entry name" value="RAGULATOR COMPLEX PROTEIN LAMTOR3"/>
    <property type="match status" value="1"/>
</dbReference>
<reference evidence="2" key="1">
    <citation type="submission" date="2023-07" db="EMBL/GenBank/DDBJ databases">
        <title>Chromosome-level genome assembly of Artemia franciscana.</title>
        <authorList>
            <person name="Jo E."/>
        </authorList>
    </citation>
    <scope>NUCLEOTIDE SEQUENCE</scope>
    <source>
        <tissue evidence="2">Whole body</tissue>
    </source>
</reference>
<dbReference type="EMBL" id="JAVRJZ010000002">
    <property type="protein sequence ID" value="KAK2725913.1"/>
    <property type="molecule type" value="Genomic_DNA"/>
</dbReference>
<gene>
    <name evidence="2" type="ORF">QYM36_000401</name>
</gene>
<organism evidence="2 3">
    <name type="scientific">Artemia franciscana</name>
    <name type="common">Brine shrimp</name>
    <name type="synonym">Artemia sanfranciscana</name>
    <dbReference type="NCBI Taxonomy" id="6661"/>
    <lineage>
        <taxon>Eukaryota</taxon>
        <taxon>Metazoa</taxon>
        <taxon>Ecdysozoa</taxon>
        <taxon>Arthropoda</taxon>
        <taxon>Crustacea</taxon>
        <taxon>Branchiopoda</taxon>
        <taxon>Anostraca</taxon>
        <taxon>Artemiidae</taxon>
        <taxon>Artemia</taxon>
    </lineage>
</organism>
<comment type="caution">
    <text evidence="2">The sequence shown here is derived from an EMBL/GenBank/DDBJ whole genome shotgun (WGS) entry which is preliminary data.</text>
</comment>
<dbReference type="SMART" id="SM01278">
    <property type="entry name" value="MAPKK1_Int"/>
    <property type="match status" value="1"/>
</dbReference>
<evidence type="ECO:0000313" key="3">
    <source>
        <dbReference type="Proteomes" id="UP001187531"/>
    </source>
</evidence>
<evidence type="ECO:0000313" key="2">
    <source>
        <dbReference type="EMBL" id="KAK2725914.1"/>
    </source>
</evidence>
<keyword evidence="3" id="KW-1185">Reference proteome</keyword>
<accession>A0AA88ICR0</accession>
<dbReference type="AlphaFoldDB" id="A0AA88ICR0"/>
<dbReference type="EMBL" id="JAVRJZ010000002">
    <property type="protein sequence ID" value="KAK2725914.1"/>
    <property type="molecule type" value="Genomic_DNA"/>
</dbReference>
<dbReference type="PANTHER" id="PTHR13378">
    <property type="entry name" value="REGULATOR COMPLEX PROTEIN LAMTOR3"/>
    <property type="match status" value="1"/>
</dbReference>
<sequence>MITIGQTFQVTQTLIMEDVKRSLSSVLDSVEGLLGVVITDRDGVNLIKATTSSCPELALKLNFLATFGMATEQASKLGVGKNKLIITSYGNYQAVQFNRSPLLVTLIAESNSNTGQLLNLEGTLNPLIENLSAVIGETRVDV</sequence>
<proteinExistence type="inferred from homology"/>
<name>A0AA88ICR0_ARTSF</name>
<dbReference type="FunFam" id="3.30.450.30:FF:000003">
    <property type="entry name" value="ragulator complex protein LAMTOR3 homolog"/>
    <property type="match status" value="1"/>
</dbReference>
<dbReference type="Proteomes" id="UP001187531">
    <property type="component" value="Unassembled WGS sequence"/>
</dbReference>